<evidence type="ECO:0000259" key="3">
    <source>
        <dbReference type="Pfam" id="PF03807"/>
    </source>
</evidence>
<dbReference type="Pfam" id="PF03807">
    <property type="entry name" value="F420_oxidored"/>
    <property type="match status" value="1"/>
</dbReference>
<gene>
    <name evidence="4" type="ORF">D7147_02160</name>
</gene>
<feature type="domain" description="Pyrroline-5-carboxylate reductase catalytic N-terminal" evidence="3">
    <location>
        <begin position="3"/>
        <end position="92"/>
    </location>
</feature>
<protein>
    <submittedName>
        <fullName evidence="4">NADP oxidoreductase</fullName>
    </submittedName>
</protein>
<proteinExistence type="predicted"/>
<dbReference type="PANTHER" id="PTHR14239:SF10">
    <property type="entry name" value="REDUCTASE"/>
    <property type="match status" value="1"/>
</dbReference>
<accession>A0ABX9RJM5</accession>
<sequence length="250" mass="26245">MSTIGFIGAGHIGSTVARLAVAAGYDVVLSNSRGPETLKDLVDELGPRARAATPAEAAAAADLVVVAFRSKAYRDLPVEPLAGKPVIDTNNYVPEFDGSIPEFEDGTTVSARIQQHLHNAHVVKAFSNVYFQHLASLSRPAGASDRSAIAIAGDDADAKAAVTEFLDRVGYDTLDIGPLAEDRRLRPGTPAYGVPYGDGRADFWASGPEPAGAEQLRSAVTAADEQLGERAGKLPEGYDHTTGAVHPSER</sequence>
<dbReference type="EMBL" id="RAZS01000001">
    <property type="protein sequence ID" value="RKN23857.1"/>
    <property type="molecule type" value="Genomic_DNA"/>
</dbReference>
<evidence type="ECO:0000256" key="1">
    <source>
        <dbReference type="ARBA" id="ARBA00023002"/>
    </source>
</evidence>
<dbReference type="SUPFAM" id="SSF51735">
    <property type="entry name" value="NAD(P)-binding Rossmann-fold domains"/>
    <property type="match status" value="1"/>
</dbReference>
<evidence type="ECO:0000313" key="5">
    <source>
        <dbReference type="Proteomes" id="UP000271548"/>
    </source>
</evidence>
<comment type="caution">
    <text evidence="4">The sequence shown here is derived from an EMBL/GenBank/DDBJ whole genome shotgun (WGS) entry which is preliminary data.</text>
</comment>
<organism evidence="4 5">
    <name type="scientific">Micromonospora musae</name>
    <dbReference type="NCBI Taxonomy" id="1894970"/>
    <lineage>
        <taxon>Bacteria</taxon>
        <taxon>Bacillati</taxon>
        <taxon>Actinomycetota</taxon>
        <taxon>Actinomycetes</taxon>
        <taxon>Micromonosporales</taxon>
        <taxon>Micromonosporaceae</taxon>
        <taxon>Micromonospora</taxon>
    </lineage>
</organism>
<name>A0ABX9RJM5_9ACTN</name>
<dbReference type="PANTHER" id="PTHR14239">
    <property type="entry name" value="DUDULIN-RELATED"/>
    <property type="match status" value="1"/>
</dbReference>
<reference evidence="4 5" key="1">
    <citation type="submission" date="2018-09" db="EMBL/GenBank/DDBJ databases">
        <title>Micromonospora sp. nov. MS1-9, isolated from a root of Musa sp.</title>
        <authorList>
            <person name="Kuncharoen N."/>
            <person name="Kudo T."/>
            <person name="Ohkuma M."/>
            <person name="Yuki M."/>
            <person name="Tanasupawat S."/>
        </authorList>
    </citation>
    <scope>NUCLEOTIDE SEQUENCE [LARGE SCALE GENOMIC DNA]</scope>
    <source>
        <strain evidence="4 5">NGC1-4</strain>
    </source>
</reference>
<dbReference type="Proteomes" id="UP000271548">
    <property type="component" value="Unassembled WGS sequence"/>
</dbReference>
<keyword evidence="1" id="KW-0560">Oxidoreductase</keyword>
<dbReference type="Gene3D" id="3.40.50.720">
    <property type="entry name" value="NAD(P)-binding Rossmann-like Domain"/>
    <property type="match status" value="1"/>
</dbReference>
<keyword evidence="5" id="KW-1185">Reference proteome</keyword>
<dbReference type="InterPro" id="IPR028939">
    <property type="entry name" value="P5C_Rdtase_cat_N"/>
</dbReference>
<dbReference type="InterPro" id="IPR036291">
    <property type="entry name" value="NAD(P)-bd_dom_sf"/>
</dbReference>
<evidence type="ECO:0000256" key="2">
    <source>
        <dbReference type="SAM" id="MobiDB-lite"/>
    </source>
</evidence>
<feature type="region of interest" description="Disordered" evidence="2">
    <location>
        <begin position="203"/>
        <end position="250"/>
    </location>
</feature>
<dbReference type="InterPro" id="IPR051267">
    <property type="entry name" value="STEAP_metalloreductase"/>
</dbReference>
<feature type="compositionally biased region" description="Basic and acidic residues" evidence="2">
    <location>
        <begin position="227"/>
        <end position="239"/>
    </location>
</feature>
<evidence type="ECO:0000313" key="4">
    <source>
        <dbReference type="EMBL" id="RKN23857.1"/>
    </source>
</evidence>